<protein>
    <submittedName>
        <fullName evidence="2">Uncharacterized protein</fullName>
    </submittedName>
</protein>
<name>A0A974HHA7_XENLA</name>
<dbReference type="AlphaFoldDB" id="A0A974HHA7"/>
<evidence type="ECO:0000313" key="2">
    <source>
        <dbReference type="EMBL" id="OCT77915.1"/>
    </source>
</evidence>
<accession>A0A974HHA7</accession>
<sequence>MYPVEYSILPLFLDAPPPALSAQHRQNGRGFQHHSRGDSAGPANPTVSLTLSDAGVAAFSAAASSDRCD</sequence>
<gene>
    <name evidence="2" type="ORF">XELAEV_18029012mg</name>
</gene>
<dbReference type="EMBL" id="CM004475">
    <property type="protein sequence ID" value="OCT77915.1"/>
    <property type="molecule type" value="Genomic_DNA"/>
</dbReference>
<dbReference type="Proteomes" id="UP000694892">
    <property type="component" value="Chromosome 5S"/>
</dbReference>
<proteinExistence type="predicted"/>
<evidence type="ECO:0000256" key="1">
    <source>
        <dbReference type="SAM" id="MobiDB-lite"/>
    </source>
</evidence>
<evidence type="ECO:0000313" key="3">
    <source>
        <dbReference type="Proteomes" id="UP000694892"/>
    </source>
</evidence>
<organism evidence="2 3">
    <name type="scientific">Xenopus laevis</name>
    <name type="common">African clawed frog</name>
    <dbReference type="NCBI Taxonomy" id="8355"/>
    <lineage>
        <taxon>Eukaryota</taxon>
        <taxon>Metazoa</taxon>
        <taxon>Chordata</taxon>
        <taxon>Craniata</taxon>
        <taxon>Vertebrata</taxon>
        <taxon>Euteleostomi</taxon>
        <taxon>Amphibia</taxon>
        <taxon>Batrachia</taxon>
        <taxon>Anura</taxon>
        <taxon>Pipoidea</taxon>
        <taxon>Pipidae</taxon>
        <taxon>Xenopodinae</taxon>
        <taxon>Xenopus</taxon>
        <taxon>Xenopus</taxon>
    </lineage>
</organism>
<reference evidence="3" key="1">
    <citation type="journal article" date="2016" name="Nature">
        <title>Genome evolution in the allotetraploid frog Xenopus laevis.</title>
        <authorList>
            <person name="Session A.M."/>
            <person name="Uno Y."/>
            <person name="Kwon T."/>
            <person name="Chapman J.A."/>
            <person name="Toyoda A."/>
            <person name="Takahashi S."/>
            <person name="Fukui A."/>
            <person name="Hikosaka A."/>
            <person name="Suzuki A."/>
            <person name="Kondo M."/>
            <person name="van Heeringen S.J."/>
            <person name="Quigley I."/>
            <person name="Heinz S."/>
            <person name="Ogino H."/>
            <person name="Ochi H."/>
            <person name="Hellsten U."/>
            <person name="Lyons J.B."/>
            <person name="Simakov O."/>
            <person name="Putnam N."/>
            <person name="Stites J."/>
            <person name="Kuroki Y."/>
            <person name="Tanaka T."/>
            <person name="Michiue T."/>
            <person name="Watanabe M."/>
            <person name="Bogdanovic O."/>
            <person name="Lister R."/>
            <person name="Georgiou G."/>
            <person name="Paranjpe S.S."/>
            <person name="van Kruijsbergen I."/>
            <person name="Shu S."/>
            <person name="Carlson J."/>
            <person name="Kinoshita T."/>
            <person name="Ohta Y."/>
            <person name="Mawaribuchi S."/>
            <person name="Jenkins J."/>
            <person name="Grimwood J."/>
            <person name="Schmutz J."/>
            <person name="Mitros T."/>
            <person name="Mozaffari S.V."/>
            <person name="Suzuki Y."/>
            <person name="Haramoto Y."/>
            <person name="Yamamoto T.S."/>
            <person name="Takagi C."/>
            <person name="Heald R."/>
            <person name="Miller K."/>
            <person name="Haudenschild C."/>
            <person name="Kitzman J."/>
            <person name="Nakayama T."/>
            <person name="Izutsu Y."/>
            <person name="Robert J."/>
            <person name="Fortriede J."/>
            <person name="Burns K."/>
            <person name="Lotay V."/>
            <person name="Karimi K."/>
            <person name="Yasuoka Y."/>
            <person name="Dichmann D.S."/>
            <person name="Flajnik M.F."/>
            <person name="Houston D.W."/>
            <person name="Shendure J."/>
            <person name="DuPasquier L."/>
            <person name="Vize P.D."/>
            <person name="Zorn A.M."/>
            <person name="Ito M."/>
            <person name="Marcotte E.M."/>
            <person name="Wallingford J.B."/>
            <person name="Ito Y."/>
            <person name="Asashima M."/>
            <person name="Ueno N."/>
            <person name="Matsuda Y."/>
            <person name="Veenstra G.J."/>
            <person name="Fujiyama A."/>
            <person name="Harland R.M."/>
            <person name="Taira M."/>
            <person name="Rokhsar D.S."/>
        </authorList>
    </citation>
    <scope>NUCLEOTIDE SEQUENCE [LARGE SCALE GENOMIC DNA]</scope>
    <source>
        <strain evidence="3">J</strain>
    </source>
</reference>
<feature type="region of interest" description="Disordered" evidence="1">
    <location>
        <begin position="17"/>
        <end position="47"/>
    </location>
</feature>